<accession>A0A9D4AKX3</accession>
<gene>
    <name evidence="1" type="ORF">J1N35_001325</name>
</gene>
<dbReference type="Proteomes" id="UP000828251">
    <property type="component" value="Unassembled WGS sequence"/>
</dbReference>
<evidence type="ECO:0000313" key="2">
    <source>
        <dbReference type="Proteomes" id="UP000828251"/>
    </source>
</evidence>
<sequence length="154" mass="17469">MQDEAPGTQIKEWQNEMDELCRDVRALHSESQDMNWLFCFNNPLTSETAVVNLPSDFKVQKGELVKFVDQSGSQHCYSSRSDPKALPRGHDSRRNGVWNLVVMMRNLSATKKVKIQWSQKKSWVLRLKEWKCDGSVSLGRISKDGAKGTGVVQG</sequence>
<name>A0A9D4AKX3_9ROSI</name>
<comment type="caution">
    <text evidence="1">The sequence shown here is derived from an EMBL/GenBank/DDBJ whole genome shotgun (WGS) entry which is preliminary data.</text>
</comment>
<proteinExistence type="predicted"/>
<organism evidence="1 2">
    <name type="scientific">Gossypium stocksii</name>
    <dbReference type="NCBI Taxonomy" id="47602"/>
    <lineage>
        <taxon>Eukaryota</taxon>
        <taxon>Viridiplantae</taxon>
        <taxon>Streptophyta</taxon>
        <taxon>Embryophyta</taxon>
        <taxon>Tracheophyta</taxon>
        <taxon>Spermatophyta</taxon>
        <taxon>Magnoliopsida</taxon>
        <taxon>eudicotyledons</taxon>
        <taxon>Gunneridae</taxon>
        <taxon>Pentapetalae</taxon>
        <taxon>rosids</taxon>
        <taxon>malvids</taxon>
        <taxon>Malvales</taxon>
        <taxon>Malvaceae</taxon>
        <taxon>Malvoideae</taxon>
        <taxon>Gossypium</taxon>
    </lineage>
</organism>
<reference evidence="1 2" key="1">
    <citation type="journal article" date="2021" name="Plant Biotechnol. J.">
        <title>Multi-omics assisted identification of the key and species-specific regulatory components of drought-tolerant mechanisms in Gossypium stocksii.</title>
        <authorList>
            <person name="Yu D."/>
            <person name="Ke L."/>
            <person name="Zhang D."/>
            <person name="Wu Y."/>
            <person name="Sun Y."/>
            <person name="Mei J."/>
            <person name="Sun J."/>
            <person name="Sun Y."/>
        </authorList>
    </citation>
    <scope>NUCLEOTIDE SEQUENCE [LARGE SCALE GENOMIC DNA]</scope>
    <source>
        <strain evidence="2">cv. E1</strain>
        <tissue evidence="1">Leaf</tissue>
    </source>
</reference>
<protein>
    <submittedName>
        <fullName evidence="1">Uncharacterized protein</fullName>
    </submittedName>
</protein>
<evidence type="ECO:0000313" key="1">
    <source>
        <dbReference type="EMBL" id="KAH1129947.1"/>
    </source>
</evidence>
<keyword evidence="2" id="KW-1185">Reference proteome</keyword>
<dbReference type="AlphaFoldDB" id="A0A9D4AKX3"/>
<dbReference type="EMBL" id="JAIQCV010000001">
    <property type="protein sequence ID" value="KAH1129947.1"/>
    <property type="molecule type" value="Genomic_DNA"/>
</dbReference>